<dbReference type="AlphaFoldDB" id="A0A563ER07"/>
<dbReference type="OrthoDB" id="3697552at2"/>
<evidence type="ECO:0000313" key="2">
    <source>
        <dbReference type="Proteomes" id="UP000316639"/>
    </source>
</evidence>
<evidence type="ECO:0000313" key="1">
    <source>
        <dbReference type="EMBL" id="TWP50083.1"/>
    </source>
</evidence>
<dbReference type="Proteomes" id="UP000316639">
    <property type="component" value="Unassembled WGS sequence"/>
</dbReference>
<gene>
    <name evidence="1" type="ORF">FKR81_22955</name>
</gene>
<proteinExistence type="predicted"/>
<keyword evidence="2" id="KW-1185">Reference proteome</keyword>
<organism evidence="1 2">
    <name type="scientific">Lentzea tibetensis</name>
    <dbReference type="NCBI Taxonomy" id="2591470"/>
    <lineage>
        <taxon>Bacteria</taxon>
        <taxon>Bacillati</taxon>
        <taxon>Actinomycetota</taxon>
        <taxon>Actinomycetes</taxon>
        <taxon>Pseudonocardiales</taxon>
        <taxon>Pseudonocardiaceae</taxon>
        <taxon>Lentzea</taxon>
    </lineage>
</organism>
<accession>A0A563ER07</accession>
<sequence length="145" mass="16141">MTFWWMWNPSAPRPAGRRFFRPSEASLAASAPPEQVVRSSDFTCPAQLRRATSIRADFLTVSGDPAQLAIVERRLWTLLVALRRSLPIRDALTAAGNRPGRAALVAEPSRELMELDRRLDRFGDALHVLATSPSPEQLRHTAALD</sequence>
<comment type="caution">
    <text evidence="1">The sequence shown here is derived from an EMBL/GenBank/DDBJ whole genome shotgun (WGS) entry which is preliminary data.</text>
</comment>
<protein>
    <submittedName>
        <fullName evidence="1">Uncharacterized protein</fullName>
    </submittedName>
</protein>
<dbReference type="RefSeq" id="WP_146354190.1">
    <property type="nucleotide sequence ID" value="NZ_VOBR01000014.1"/>
</dbReference>
<name>A0A563ER07_9PSEU</name>
<dbReference type="EMBL" id="VOBR01000014">
    <property type="protein sequence ID" value="TWP50083.1"/>
    <property type="molecule type" value="Genomic_DNA"/>
</dbReference>
<reference evidence="1 2" key="1">
    <citation type="submission" date="2019-07" db="EMBL/GenBank/DDBJ databases">
        <title>Lentzea xizangensis sp. nov., isolated from Qinghai-Tibetan Plateau Soils.</title>
        <authorList>
            <person name="Huang J."/>
        </authorList>
    </citation>
    <scope>NUCLEOTIDE SEQUENCE [LARGE SCALE GENOMIC DNA]</scope>
    <source>
        <strain evidence="1 2">FXJ1.1311</strain>
    </source>
</reference>